<name>A0A955RQU0_UNCKA</name>
<keyword evidence="1" id="KW-0812">Transmembrane</keyword>
<dbReference type="Proteomes" id="UP000751518">
    <property type="component" value="Unassembled WGS sequence"/>
</dbReference>
<organism evidence="2 3">
    <name type="scientific">candidate division WWE3 bacterium</name>
    <dbReference type="NCBI Taxonomy" id="2053526"/>
    <lineage>
        <taxon>Bacteria</taxon>
        <taxon>Katanobacteria</taxon>
    </lineage>
</organism>
<dbReference type="SUPFAM" id="SSF54523">
    <property type="entry name" value="Pili subunits"/>
    <property type="match status" value="1"/>
</dbReference>
<comment type="caution">
    <text evidence="2">The sequence shown here is derived from an EMBL/GenBank/DDBJ whole genome shotgun (WGS) entry which is preliminary data.</text>
</comment>
<dbReference type="InterPro" id="IPR045584">
    <property type="entry name" value="Pilin-like"/>
</dbReference>
<dbReference type="Gene3D" id="3.30.700.10">
    <property type="entry name" value="Glycoprotein, Type 4 Pilin"/>
    <property type="match status" value="1"/>
</dbReference>
<reference evidence="2" key="1">
    <citation type="submission" date="2020-04" db="EMBL/GenBank/DDBJ databases">
        <authorList>
            <person name="Zhang T."/>
        </authorList>
    </citation>
    <scope>NUCLEOTIDE SEQUENCE</scope>
    <source>
        <strain evidence="2">HKST-UBA03</strain>
    </source>
</reference>
<feature type="transmembrane region" description="Helical" evidence="1">
    <location>
        <begin position="12"/>
        <end position="35"/>
    </location>
</feature>
<evidence type="ECO:0000313" key="2">
    <source>
        <dbReference type="EMBL" id="MCA9391809.1"/>
    </source>
</evidence>
<dbReference type="NCBIfam" id="TIGR02532">
    <property type="entry name" value="IV_pilin_GFxxxE"/>
    <property type="match status" value="1"/>
</dbReference>
<reference evidence="2" key="2">
    <citation type="journal article" date="2021" name="Microbiome">
        <title>Successional dynamics and alternative stable states in a saline activated sludge microbial community over 9 years.</title>
        <authorList>
            <person name="Wang Y."/>
            <person name="Ye J."/>
            <person name="Ju F."/>
            <person name="Liu L."/>
            <person name="Boyd J.A."/>
            <person name="Deng Y."/>
            <person name="Parks D.H."/>
            <person name="Jiang X."/>
            <person name="Yin X."/>
            <person name="Woodcroft B.J."/>
            <person name="Tyson G.W."/>
            <person name="Hugenholtz P."/>
            <person name="Polz M.F."/>
            <person name="Zhang T."/>
        </authorList>
    </citation>
    <scope>NUCLEOTIDE SEQUENCE</scope>
    <source>
        <strain evidence="2">HKST-UBA03</strain>
    </source>
</reference>
<keyword evidence="1" id="KW-1133">Transmembrane helix</keyword>
<evidence type="ECO:0000256" key="1">
    <source>
        <dbReference type="SAM" id="Phobius"/>
    </source>
</evidence>
<keyword evidence="1" id="KW-0472">Membrane</keyword>
<dbReference type="AlphaFoldDB" id="A0A955RQU0"/>
<dbReference type="EMBL" id="JAGQKZ010000006">
    <property type="protein sequence ID" value="MCA9391809.1"/>
    <property type="molecule type" value="Genomic_DNA"/>
</dbReference>
<protein>
    <submittedName>
        <fullName evidence="2">Type II secretion system protein</fullName>
    </submittedName>
</protein>
<accession>A0A955RQU0</accession>
<gene>
    <name evidence="2" type="ORF">KC614_01225</name>
</gene>
<evidence type="ECO:0000313" key="3">
    <source>
        <dbReference type="Proteomes" id="UP000751518"/>
    </source>
</evidence>
<dbReference type="Pfam" id="PF07963">
    <property type="entry name" value="N_methyl"/>
    <property type="match status" value="1"/>
</dbReference>
<proteinExistence type="predicted"/>
<dbReference type="PROSITE" id="PS00409">
    <property type="entry name" value="PROKAR_NTER_METHYL"/>
    <property type="match status" value="1"/>
</dbReference>
<dbReference type="InterPro" id="IPR012902">
    <property type="entry name" value="N_methyl_site"/>
</dbReference>
<sequence length="171" mass="17863">MKILPNNKNAGFTLIELLVVITVIGILAAGAFVALNPAKRFADSRDATRWTDISAILDAAKVDQVDSAGAYTAAIAAMVADNYYMIGTDSGANCDNVTPCDVTIDDDGVNNYCVNISQLATDGYLAAVPVSPNGTGTWDAAETGYYMVRNANGSLTVGACEGENATIEVKR</sequence>